<comment type="cofactor">
    <cofactor evidence="1">
        <name>FAD</name>
        <dbReference type="ChEBI" id="CHEBI:57692"/>
    </cofactor>
</comment>
<sequence length="548" mass="58999">MPRADAYAGHERSPGEETGPFPGPVTTTEEEWSRTSRTGEFDHVVIGSGFCALAFAERVLRARPDARILMLERGEPFLPDHFQNLALPFGETLRGITELRPWRVATRPGATIREQRGMMPVLGGRSVMWSAWCPEPTPAEMRDWPPAVIDAVHAYGPAAKALLDVRDADTLPADSPYGPLQLRLGRLLAEAVAETGPGRRIPSATRVTAAPLAAGPDGEAFAKFATPRRLRALETETRGRLRLVTGCVVSRILTRDGRAVALETSRGRVELGRAGVVLAMGTLPATTLVLNSFPEVAAAGRRFTAHFTSEVVARIPCGALFAEGELRSLELGAFYLAGVDEETGNQYHVQLTAIHDASPGDNDDRSGRHMPDVVASATPEQLADSAEHVVLVAAIVGEMDEKNPANTVTLDPENTDPTTNVLLGLGENDTDRKVWHTMEQATFAAIEQVLSGEDATAVEYWHADGAWRGRRPADIRSPALVHEGSTLWIGESGSPVTLDYRLRGIANVHVTGGALWPTAGSWNPTLTMVALAQDLADRLRAESTVDGP</sequence>
<proteinExistence type="inferred from homology"/>
<dbReference type="RefSeq" id="WP_184789672.1">
    <property type="nucleotide sequence ID" value="NZ_BONT01000058.1"/>
</dbReference>
<evidence type="ECO:0000256" key="1">
    <source>
        <dbReference type="ARBA" id="ARBA00001974"/>
    </source>
</evidence>
<evidence type="ECO:0000313" key="9">
    <source>
        <dbReference type="Proteomes" id="UP000548476"/>
    </source>
</evidence>
<feature type="region of interest" description="Disordered" evidence="6">
    <location>
        <begin position="1"/>
        <end position="36"/>
    </location>
</feature>
<evidence type="ECO:0000256" key="3">
    <source>
        <dbReference type="ARBA" id="ARBA00022630"/>
    </source>
</evidence>
<accession>A0A841FLJ3</accession>
<evidence type="ECO:0000256" key="5">
    <source>
        <dbReference type="ARBA" id="ARBA00023002"/>
    </source>
</evidence>
<keyword evidence="4" id="KW-0274">FAD</keyword>
<dbReference type="SUPFAM" id="SSF51905">
    <property type="entry name" value="FAD/NAD(P)-binding domain"/>
    <property type="match status" value="1"/>
</dbReference>
<evidence type="ECO:0000259" key="7">
    <source>
        <dbReference type="Pfam" id="PF05199"/>
    </source>
</evidence>
<keyword evidence="3" id="KW-0285">Flavoprotein</keyword>
<evidence type="ECO:0000256" key="4">
    <source>
        <dbReference type="ARBA" id="ARBA00022827"/>
    </source>
</evidence>
<keyword evidence="9" id="KW-1185">Reference proteome</keyword>
<dbReference type="InterPro" id="IPR007867">
    <property type="entry name" value="GMC_OxRtase_C"/>
</dbReference>
<reference evidence="8 9" key="1">
    <citation type="submission" date="2020-08" db="EMBL/GenBank/DDBJ databases">
        <title>Genomic Encyclopedia of Type Strains, Phase IV (KMG-IV): sequencing the most valuable type-strain genomes for metagenomic binning, comparative biology and taxonomic classification.</title>
        <authorList>
            <person name="Goeker M."/>
        </authorList>
    </citation>
    <scope>NUCLEOTIDE SEQUENCE [LARGE SCALE GENOMIC DNA]</scope>
    <source>
        <strain evidence="8 9">YIM 65646</strain>
    </source>
</reference>
<dbReference type="InterPro" id="IPR036188">
    <property type="entry name" value="FAD/NAD-bd_sf"/>
</dbReference>
<keyword evidence="5" id="KW-0560">Oxidoreductase</keyword>
<dbReference type="EMBL" id="JACHGT010000010">
    <property type="protein sequence ID" value="MBB6036835.1"/>
    <property type="molecule type" value="Genomic_DNA"/>
</dbReference>
<comment type="similarity">
    <text evidence="2">Belongs to the GMC oxidoreductase family.</text>
</comment>
<feature type="domain" description="Glucose-methanol-choline oxidoreductase C-terminal" evidence="7">
    <location>
        <begin position="405"/>
        <end position="532"/>
    </location>
</feature>
<evidence type="ECO:0000256" key="2">
    <source>
        <dbReference type="ARBA" id="ARBA00010790"/>
    </source>
</evidence>
<dbReference type="GO" id="GO:0016614">
    <property type="term" value="F:oxidoreductase activity, acting on CH-OH group of donors"/>
    <property type="evidence" value="ECO:0007669"/>
    <property type="project" value="InterPro"/>
</dbReference>
<evidence type="ECO:0000256" key="6">
    <source>
        <dbReference type="SAM" id="MobiDB-lite"/>
    </source>
</evidence>
<dbReference type="InterPro" id="IPR051473">
    <property type="entry name" value="P2Ox-like"/>
</dbReference>
<organism evidence="8 9">
    <name type="scientific">Phytomonospora endophytica</name>
    <dbReference type="NCBI Taxonomy" id="714109"/>
    <lineage>
        <taxon>Bacteria</taxon>
        <taxon>Bacillati</taxon>
        <taxon>Actinomycetota</taxon>
        <taxon>Actinomycetes</taxon>
        <taxon>Micromonosporales</taxon>
        <taxon>Micromonosporaceae</taxon>
        <taxon>Phytomonospora</taxon>
    </lineage>
</organism>
<name>A0A841FLJ3_9ACTN</name>
<dbReference type="AlphaFoldDB" id="A0A841FLJ3"/>
<dbReference type="PANTHER" id="PTHR42784:SF1">
    <property type="entry name" value="PYRANOSE 2-OXIDASE"/>
    <property type="match status" value="1"/>
</dbReference>
<dbReference type="Proteomes" id="UP000548476">
    <property type="component" value="Unassembled WGS sequence"/>
</dbReference>
<evidence type="ECO:0000313" key="8">
    <source>
        <dbReference type="EMBL" id="MBB6036835.1"/>
    </source>
</evidence>
<comment type="caution">
    <text evidence="8">The sequence shown here is derived from an EMBL/GenBank/DDBJ whole genome shotgun (WGS) entry which is preliminary data.</text>
</comment>
<protein>
    <submittedName>
        <fullName evidence="8">Choline dehydrogenase-like flavoprotein</fullName>
    </submittedName>
</protein>
<dbReference type="PANTHER" id="PTHR42784">
    <property type="entry name" value="PYRANOSE 2-OXIDASE"/>
    <property type="match status" value="1"/>
</dbReference>
<dbReference type="Pfam" id="PF05199">
    <property type="entry name" value="GMC_oxred_C"/>
    <property type="match status" value="1"/>
</dbReference>
<dbReference type="Gene3D" id="3.50.50.60">
    <property type="entry name" value="FAD/NAD(P)-binding domain"/>
    <property type="match status" value="2"/>
</dbReference>
<gene>
    <name evidence="8" type="ORF">HNR73_004708</name>
</gene>